<evidence type="ECO:0000256" key="3">
    <source>
        <dbReference type="ARBA" id="ARBA00022729"/>
    </source>
</evidence>
<comment type="caution">
    <text evidence="8">The sequence shown here is derived from an EMBL/GenBank/DDBJ whole genome shotgun (WGS) entry which is preliminary data.</text>
</comment>
<evidence type="ECO:0000256" key="5">
    <source>
        <dbReference type="ARBA" id="ARBA00023237"/>
    </source>
</evidence>
<gene>
    <name evidence="8" type="ORF">QQ020_22640</name>
</gene>
<feature type="domain" description="SusD-like N-terminal" evidence="7">
    <location>
        <begin position="78"/>
        <end position="230"/>
    </location>
</feature>
<dbReference type="InterPro" id="IPR011990">
    <property type="entry name" value="TPR-like_helical_dom_sf"/>
</dbReference>
<evidence type="ECO:0000313" key="9">
    <source>
        <dbReference type="Proteomes" id="UP001172083"/>
    </source>
</evidence>
<keyword evidence="3" id="KW-0732">Signal</keyword>
<dbReference type="PROSITE" id="PS51257">
    <property type="entry name" value="PROKAR_LIPOPROTEIN"/>
    <property type="match status" value="1"/>
</dbReference>
<protein>
    <submittedName>
        <fullName evidence="8">RagB/SusD family nutrient uptake outer membrane protein</fullName>
    </submittedName>
</protein>
<feature type="domain" description="RagB/SusD" evidence="6">
    <location>
        <begin position="358"/>
        <end position="481"/>
    </location>
</feature>
<dbReference type="InterPro" id="IPR012944">
    <property type="entry name" value="SusD_RagB_dom"/>
</dbReference>
<keyword evidence="9" id="KW-1185">Reference proteome</keyword>
<dbReference type="Gene3D" id="1.25.40.390">
    <property type="match status" value="1"/>
</dbReference>
<keyword evidence="5" id="KW-0998">Cell outer membrane</keyword>
<name>A0ABT8LEX1_9BACT</name>
<dbReference type="RefSeq" id="WP_346760234.1">
    <property type="nucleotide sequence ID" value="NZ_JAUJEB010000005.1"/>
</dbReference>
<dbReference type="InterPro" id="IPR033985">
    <property type="entry name" value="SusD-like_N"/>
</dbReference>
<proteinExistence type="inferred from homology"/>
<dbReference type="Pfam" id="PF14322">
    <property type="entry name" value="SusD-like_3"/>
    <property type="match status" value="1"/>
</dbReference>
<evidence type="ECO:0000256" key="4">
    <source>
        <dbReference type="ARBA" id="ARBA00023136"/>
    </source>
</evidence>
<comment type="subcellular location">
    <subcellularLocation>
        <location evidence="1">Cell outer membrane</location>
    </subcellularLocation>
</comment>
<reference evidence="8" key="1">
    <citation type="submission" date="2023-06" db="EMBL/GenBank/DDBJ databases">
        <title>Genomic of Agaribacillus aureum.</title>
        <authorList>
            <person name="Wang G."/>
        </authorList>
    </citation>
    <scope>NUCLEOTIDE SEQUENCE</scope>
    <source>
        <strain evidence="8">BMA12</strain>
    </source>
</reference>
<organism evidence="8 9">
    <name type="scientific">Agaribacillus aureus</name>
    <dbReference type="NCBI Taxonomy" id="3051825"/>
    <lineage>
        <taxon>Bacteria</taxon>
        <taxon>Pseudomonadati</taxon>
        <taxon>Bacteroidota</taxon>
        <taxon>Cytophagia</taxon>
        <taxon>Cytophagales</taxon>
        <taxon>Splendidivirgaceae</taxon>
        <taxon>Agaribacillus</taxon>
    </lineage>
</organism>
<dbReference type="EMBL" id="JAUJEB010000005">
    <property type="protein sequence ID" value="MDN5214896.1"/>
    <property type="molecule type" value="Genomic_DNA"/>
</dbReference>
<evidence type="ECO:0000256" key="1">
    <source>
        <dbReference type="ARBA" id="ARBA00004442"/>
    </source>
</evidence>
<evidence type="ECO:0000259" key="6">
    <source>
        <dbReference type="Pfam" id="PF07980"/>
    </source>
</evidence>
<evidence type="ECO:0000259" key="7">
    <source>
        <dbReference type="Pfam" id="PF14322"/>
    </source>
</evidence>
<evidence type="ECO:0000313" key="8">
    <source>
        <dbReference type="EMBL" id="MDN5214896.1"/>
    </source>
</evidence>
<comment type="similarity">
    <text evidence="2">Belongs to the SusD family.</text>
</comment>
<accession>A0ABT8LEX1</accession>
<evidence type="ECO:0000256" key="2">
    <source>
        <dbReference type="ARBA" id="ARBA00006275"/>
    </source>
</evidence>
<dbReference type="Pfam" id="PF07980">
    <property type="entry name" value="SusD_RagB"/>
    <property type="match status" value="1"/>
</dbReference>
<dbReference type="Proteomes" id="UP001172083">
    <property type="component" value="Unassembled WGS sequence"/>
</dbReference>
<keyword evidence="4" id="KW-0472">Membrane</keyword>
<dbReference type="SUPFAM" id="SSF48452">
    <property type="entry name" value="TPR-like"/>
    <property type="match status" value="1"/>
</dbReference>
<sequence>MKTKVKNILKQIWKVALLLPLMLIYACSEDYLEPAPISAISALNFYSDETELEAGVINMYDGIQGINSNDTDDLHGIQREFYLTEMRSDNTKTKSSEGEAAEFESFNITPNNGIVADYYASFYNIIFRANVVLENLGVASEAKAALFEGEAKFVRAYAYFNLVRLYGDIPLVDRLIDPLDKETAFTRVSVPTIYNLIESDLSTAVANLDNTYRSRASKAAAQALLAKVYLTRGNNYDQARSLLEGVMAGSYSLETNFQDIFFKELNDEIIFAIGYLSDNSDDSQNFSAEWLNAVGRTTGVNYVTDEAATALDALGGDRTMYSYRIDATQPEFNQVVKYIPDGDEDLGIEAVSSNPVLAGNDWIVLRYADVLLMHVEAIMAGGTETSDPAALASFQAVRDRAGLTDAVTNVTRQELLDERRVELAFENHRLFDLIRFGEANTVLGNFATDNGFSFSESDLLLPIPQREINLSQGLLGQNPGY</sequence>